<dbReference type="AlphaFoldDB" id="A0A6A4GIS9"/>
<evidence type="ECO:0000256" key="3">
    <source>
        <dbReference type="SAM" id="MobiDB-lite"/>
    </source>
</evidence>
<dbReference type="PANTHER" id="PTHR11552">
    <property type="entry name" value="GLUCOSE-METHANOL-CHOLINE GMC OXIDOREDUCTASE"/>
    <property type="match status" value="1"/>
</dbReference>
<dbReference type="Pfam" id="PF00732">
    <property type="entry name" value="GMC_oxred_N"/>
    <property type="match status" value="1"/>
</dbReference>
<dbReference type="InterPro" id="IPR007867">
    <property type="entry name" value="GMC_OxRtase_C"/>
</dbReference>
<dbReference type="PANTHER" id="PTHR11552:SF78">
    <property type="entry name" value="GLUCOSE-METHANOL-CHOLINE OXIDOREDUCTASE N-TERMINAL DOMAIN-CONTAINING PROTEIN"/>
    <property type="match status" value="1"/>
</dbReference>
<reference evidence="5" key="1">
    <citation type="journal article" date="2019" name="Environ. Microbiol.">
        <title>Fungal ecological strategies reflected in gene transcription - a case study of two litter decomposers.</title>
        <authorList>
            <person name="Barbi F."/>
            <person name="Kohler A."/>
            <person name="Barry K."/>
            <person name="Baskaran P."/>
            <person name="Daum C."/>
            <person name="Fauchery L."/>
            <person name="Ihrmark K."/>
            <person name="Kuo A."/>
            <person name="LaButti K."/>
            <person name="Lipzen A."/>
            <person name="Morin E."/>
            <person name="Grigoriev I.V."/>
            <person name="Henrissat B."/>
            <person name="Lindahl B."/>
            <person name="Martin F."/>
        </authorList>
    </citation>
    <scope>NUCLEOTIDE SEQUENCE</scope>
    <source>
        <strain evidence="5">JB14</strain>
    </source>
</reference>
<feature type="domain" description="Glucose-methanol-choline oxidoreductase N-terminal" evidence="4">
    <location>
        <begin position="277"/>
        <end position="291"/>
    </location>
</feature>
<dbReference type="OrthoDB" id="269227at2759"/>
<dbReference type="SUPFAM" id="SSF54373">
    <property type="entry name" value="FAD-linked reductases, C-terminal domain"/>
    <property type="match status" value="1"/>
</dbReference>
<comment type="similarity">
    <text evidence="2">Belongs to the GMC oxidoreductase family.</text>
</comment>
<dbReference type="Proteomes" id="UP000799118">
    <property type="component" value="Unassembled WGS sequence"/>
</dbReference>
<evidence type="ECO:0000313" key="6">
    <source>
        <dbReference type="Proteomes" id="UP000799118"/>
    </source>
</evidence>
<keyword evidence="6" id="KW-1185">Reference proteome</keyword>
<dbReference type="InterPro" id="IPR036188">
    <property type="entry name" value="FAD/NAD-bd_sf"/>
</dbReference>
<dbReference type="Gene3D" id="3.30.560.10">
    <property type="entry name" value="Glucose Oxidase, domain 3"/>
    <property type="match status" value="2"/>
</dbReference>
<gene>
    <name evidence="5" type="ORF">BT96DRAFT_1007166</name>
</gene>
<dbReference type="InterPro" id="IPR000172">
    <property type="entry name" value="GMC_OxRdtase_N"/>
</dbReference>
<dbReference type="InterPro" id="IPR012132">
    <property type="entry name" value="GMC_OxRdtase"/>
</dbReference>
<feature type="compositionally biased region" description="Basic and acidic residues" evidence="3">
    <location>
        <begin position="856"/>
        <end position="868"/>
    </location>
</feature>
<dbReference type="EMBL" id="ML770002">
    <property type="protein sequence ID" value="KAE9385300.1"/>
    <property type="molecule type" value="Genomic_DNA"/>
</dbReference>
<evidence type="ECO:0000256" key="2">
    <source>
        <dbReference type="ARBA" id="ARBA00010790"/>
    </source>
</evidence>
<organism evidence="5 6">
    <name type="scientific">Gymnopus androsaceus JB14</name>
    <dbReference type="NCBI Taxonomy" id="1447944"/>
    <lineage>
        <taxon>Eukaryota</taxon>
        <taxon>Fungi</taxon>
        <taxon>Dikarya</taxon>
        <taxon>Basidiomycota</taxon>
        <taxon>Agaricomycotina</taxon>
        <taxon>Agaricomycetes</taxon>
        <taxon>Agaricomycetidae</taxon>
        <taxon>Agaricales</taxon>
        <taxon>Marasmiineae</taxon>
        <taxon>Omphalotaceae</taxon>
        <taxon>Gymnopus</taxon>
    </lineage>
</organism>
<protein>
    <submittedName>
        <fullName evidence="5">FAD/NAD(P)-binding domain-containing protein</fullName>
    </submittedName>
</protein>
<dbReference type="Pfam" id="PF05199">
    <property type="entry name" value="GMC_oxred_C"/>
    <property type="match status" value="1"/>
</dbReference>
<proteinExistence type="inferred from homology"/>
<feature type="compositionally biased region" description="Low complexity" evidence="3">
    <location>
        <begin position="494"/>
        <end position="506"/>
    </location>
</feature>
<dbReference type="SUPFAM" id="SSF51905">
    <property type="entry name" value="FAD/NAD(P)-binding domain"/>
    <property type="match status" value="2"/>
</dbReference>
<feature type="region of interest" description="Disordered" evidence="3">
    <location>
        <begin position="844"/>
        <end position="874"/>
    </location>
</feature>
<feature type="region of interest" description="Disordered" evidence="3">
    <location>
        <begin position="486"/>
        <end position="506"/>
    </location>
</feature>
<evidence type="ECO:0000256" key="1">
    <source>
        <dbReference type="ARBA" id="ARBA00001974"/>
    </source>
</evidence>
<sequence>MSLLESYDVVFAGGGTTACVVAGRLAQADPSLKILDTAFSHHNSIPSDALVEGPFVYQQAAVWVEDLLSTVSRVQSLEAFRPTGPFLAMMYTRASASDYDDWEKVGNPGWGSKDLIPLARKVETYQVASSDPSVHGFNGPIKISRGGQVTNIAREFLEVAAQYDRDRKTVTQSTLDAHDLDAQDFYTVDVYTPWHMYIDTHTGKRSDTAHHFIYNLNPESKRNLHILTNRRVVKVLFENNRAVGVSYAAHDDFNVLGEVKYPPQTVYASRLVILSSGAFGSPAILERSGIGSAEHLAQAQVDQLVDLPGVGENYNDHDHCATPYISSEDSDCLDGIFRGDEEAIKPYLAEWTEKGTGLLAHNSMDSAIKLRPTPKELEELGPSFGQLWQDFYVGAPDKAVLILCSSAANLSSTPCPPGLKTFSIPYYKLYPRARGYAHITSRTNPWAPLRFNPGYLEDPTDVAILRWGYKRGRELARRMRSFRGEIPAGNPNFPSSTTTTSVVVPSASGPVDIDAPDIVYSAEDDKAIDDHHRATVSTSWHSLGTCAMKPRAAGGVVDPRLNVYGVENLKVADLSIAPLNVGANTYNTALIVGEKAFLIVAKDLGGTTACVVAGRLAQADPSLKILIIEAGSHTEDLNNHVQPARSPNNLRLGHTFSHHNSIPSDALGGRVIRTMMIGKKWVILVGVEGSYSSSEESPPRDPSVHGFNGTIKISRGGQVTNIAREFLEVAAQYDRDRKTVTQSTLDAHDLDAQDFYTVGVIRLGTCTSTPIPENAQTRHIISFTTLILLKVADLSIAPLNVGANTYNTALIVGEKAFLIIAKDLASSVLLAVAHPLVDLDERQYSGGTSLGGSNEWAKRKPEVEEQQRHQPQKQ</sequence>
<accession>A0A6A4GIS9</accession>
<dbReference type="GO" id="GO:0050660">
    <property type="term" value="F:flavin adenine dinucleotide binding"/>
    <property type="evidence" value="ECO:0007669"/>
    <property type="project" value="InterPro"/>
</dbReference>
<comment type="cofactor">
    <cofactor evidence="1">
        <name>FAD</name>
        <dbReference type="ChEBI" id="CHEBI:57692"/>
    </cofactor>
</comment>
<dbReference type="PROSITE" id="PS00624">
    <property type="entry name" value="GMC_OXRED_2"/>
    <property type="match status" value="1"/>
</dbReference>
<evidence type="ECO:0000313" key="5">
    <source>
        <dbReference type="EMBL" id="KAE9385300.1"/>
    </source>
</evidence>
<dbReference type="Gene3D" id="3.50.50.60">
    <property type="entry name" value="FAD/NAD(P)-binding domain"/>
    <property type="match status" value="2"/>
</dbReference>
<dbReference type="GO" id="GO:0016614">
    <property type="term" value="F:oxidoreductase activity, acting on CH-OH group of donors"/>
    <property type="evidence" value="ECO:0007669"/>
    <property type="project" value="InterPro"/>
</dbReference>
<name>A0A6A4GIS9_9AGAR</name>
<evidence type="ECO:0000259" key="4">
    <source>
        <dbReference type="PROSITE" id="PS00624"/>
    </source>
</evidence>